<evidence type="ECO:0000313" key="2">
    <source>
        <dbReference type="Proteomes" id="UP000027821"/>
    </source>
</evidence>
<dbReference type="PANTHER" id="PTHR43883">
    <property type="entry name" value="SLR0207 PROTEIN"/>
    <property type="match status" value="1"/>
</dbReference>
<dbReference type="Proteomes" id="UP000027821">
    <property type="component" value="Unassembled WGS sequence"/>
</dbReference>
<reference evidence="1 2" key="1">
    <citation type="submission" date="2014-04" db="EMBL/GenBank/DDBJ databases">
        <title>Characterization and application of a salt tolerant electro-active bacterium.</title>
        <authorList>
            <person name="Yang L."/>
            <person name="Wei S."/>
            <person name="Tay Q.X.M."/>
        </authorList>
    </citation>
    <scope>NUCLEOTIDE SEQUENCE [LARGE SCALE GENOMIC DNA]</scope>
    <source>
        <strain evidence="1 2">LY1</strain>
    </source>
</reference>
<evidence type="ECO:0000313" key="1">
    <source>
        <dbReference type="EMBL" id="KEO73807.1"/>
    </source>
</evidence>
<dbReference type="InterPro" id="IPR052732">
    <property type="entry name" value="Cell-binding_unc_protein"/>
</dbReference>
<dbReference type="RefSeq" id="WP_051719952.1">
    <property type="nucleotide sequence ID" value="NZ_JMIH01000018.1"/>
</dbReference>
<organism evidence="1 2">
    <name type="scientific">Anditalea andensis</name>
    <dbReference type="NCBI Taxonomy" id="1048983"/>
    <lineage>
        <taxon>Bacteria</taxon>
        <taxon>Pseudomonadati</taxon>
        <taxon>Bacteroidota</taxon>
        <taxon>Cytophagia</taxon>
        <taxon>Cytophagales</taxon>
        <taxon>Cytophagaceae</taxon>
        <taxon>Anditalea</taxon>
    </lineage>
</organism>
<dbReference type="eggNOG" id="COG0645">
    <property type="taxonomic scope" value="Bacteria"/>
</dbReference>
<dbReference type="OrthoDB" id="9805698at2"/>
<dbReference type="Pfam" id="PF13671">
    <property type="entry name" value="AAA_33"/>
    <property type="match status" value="1"/>
</dbReference>
<evidence type="ECO:0008006" key="3">
    <source>
        <dbReference type="Google" id="ProtNLM"/>
    </source>
</evidence>
<dbReference type="AlphaFoldDB" id="A0A074LJ19"/>
<dbReference type="EMBL" id="JMIH01000018">
    <property type="protein sequence ID" value="KEO73807.1"/>
    <property type="molecule type" value="Genomic_DNA"/>
</dbReference>
<dbReference type="Gene3D" id="3.40.50.300">
    <property type="entry name" value="P-loop containing nucleotide triphosphate hydrolases"/>
    <property type="match status" value="1"/>
</dbReference>
<dbReference type="PANTHER" id="PTHR43883:SF1">
    <property type="entry name" value="GLUCONOKINASE"/>
    <property type="match status" value="1"/>
</dbReference>
<name>A0A074LJ19_9BACT</name>
<dbReference type="STRING" id="1048983.EL17_09880"/>
<dbReference type="SUPFAM" id="SSF52540">
    <property type="entry name" value="P-loop containing nucleoside triphosphate hydrolases"/>
    <property type="match status" value="1"/>
</dbReference>
<comment type="caution">
    <text evidence="1">The sequence shown here is derived from an EMBL/GenBank/DDBJ whole genome shotgun (WGS) entry which is preliminary data.</text>
</comment>
<gene>
    <name evidence="1" type="ORF">EL17_09880</name>
</gene>
<keyword evidence="2" id="KW-1185">Reference proteome</keyword>
<protein>
    <recommendedName>
        <fullName evidence="3">ATP-binding protein</fullName>
    </recommendedName>
</protein>
<dbReference type="InterPro" id="IPR027417">
    <property type="entry name" value="P-loop_NTPase"/>
</dbReference>
<accession>A0A074LJ19</accession>
<sequence length="180" mass="20622">MLNCNHAHHDLILMMILVAGLPGSGKSYFAQELSVGLGGQYLSSDNIRKLSIGSRYNLEDKLEVYDQMVCMAEKLLIQGHDLILDATFYLKSVRRLFYELAEKHHTLCLIIHVFAEEDLIRKRISEPRADSDADFSIYLKVKREFEPISRPHLVLQSRDSNISEMLEKASLFIKESHDGN</sequence>
<proteinExistence type="predicted"/>